<protein>
    <submittedName>
        <fullName evidence="1">Uncharacterized protein</fullName>
    </submittedName>
</protein>
<keyword evidence="2" id="KW-1185">Reference proteome</keyword>
<gene>
    <name evidence="1" type="ORF">CYMTET_22643</name>
</gene>
<organism evidence="1 2">
    <name type="scientific">Cymbomonas tetramitiformis</name>
    <dbReference type="NCBI Taxonomy" id="36881"/>
    <lineage>
        <taxon>Eukaryota</taxon>
        <taxon>Viridiplantae</taxon>
        <taxon>Chlorophyta</taxon>
        <taxon>Pyramimonadophyceae</taxon>
        <taxon>Pyramimonadales</taxon>
        <taxon>Pyramimonadaceae</taxon>
        <taxon>Cymbomonas</taxon>
    </lineage>
</organism>
<dbReference type="Proteomes" id="UP001190700">
    <property type="component" value="Unassembled WGS sequence"/>
</dbReference>
<comment type="caution">
    <text evidence="1">The sequence shown here is derived from an EMBL/GenBank/DDBJ whole genome shotgun (WGS) entry which is preliminary data.</text>
</comment>
<accession>A0AAE0L1R6</accession>
<evidence type="ECO:0000313" key="1">
    <source>
        <dbReference type="EMBL" id="KAK3268878.1"/>
    </source>
</evidence>
<reference evidence="1 2" key="1">
    <citation type="journal article" date="2015" name="Genome Biol. Evol.">
        <title>Comparative Genomics of a Bacterivorous Green Alga Reveals Evolutionary Causalities and Consequences of Phago-Mixotrophic Mode of Nutrition.</title>
        <authorList>
            <person name="Burns J.A."/>
            <person name="Paasch A."/>
            <person name="Narechania A."/>
            <person name="Kim E."/>
        </authorList>
    </citation>
    <scope>NUCLEOTIDE SEQUENCE [LARGE SCALE GENOMIC DNA]</scope>
    <source>
        <strain evidence="1 2">PLY_AMNH</strain>
    </source>
</reference>
<sequence>MRGEDGEPTEMFSEQNLTLRFPPQHCNYKFNGKKVAKDEQVVMQLRRDRPGCYLTMDSFVLEDGELRMELFVDNERQLHAVLNFELPHTTSEGGNESMTRMGIKCFAAVLPDNSFSKGITAELNVVGCTGQMHHCLNSSAHLCVRRQRLSQNLSKKLTALEAITEKDHEEKEEEAPSKSAPLFDPSKFDAALFEKTFARLGGQGLEEDGQITWFNAGVRLGMGATLGLVMGLGLGGGILVKSLQTGTGTVANKIHEVKSKLTTRSLW</sequence>
<proteinExistence type="predicted"/>
<name>A0AAE0L1R6_9CHLO</name>
<evidence type="ECO:0000313" key="2">
    <source>
        <dbReference type="Proteomes" id="UP001190700"/>
    </source>
</evidence>
<dbReference type="AlphaFoldDB" id="A0AAE0L1R6"/>
<dbReference type="EMBL" id="LGRX02011505">
    <property type="protein sequence ID" value="KAK3268878.1"/>
    <property type="molecule type" value="Genomic_DNA"/>
</dbReference>